<sequence length="194" mass="21890">MANMNALQQMIFPDENAPIHRKKSVTAASVKSKGTVLGQKKPVGARKALNDITNKSGIHAKAAASSKNKQIASAAVKDEIDIAGERFLHDHSKCIKEQQNLWDDHYSADLMLLHHGSSIKEKHLNWDIEKMDAKDDLTYEEPEEMASPKFSDWLKNSTPWRSPIRHGSMMPSTPLAWRFDSCEFTLKEDSDDLF</sequence>
<dbReference type="EMBL" id="JAEFBJ010000003">
    <property type="protein sequence ID" value="KAG7631199.1"/>
    <property type="molecule type" value="Genomic_DNA"/>
</dbReference>
<proteinExistence type="predicted"/>
<evidence type="ECO:0000313" key="2">
    <source>
        <dbReference type="Proteomes" id="UP000694251"/>
    </source>
</evidence>
<protein>
    <submittedName>
        <fullName evidence="1">Uncharacterized protein</fullName>
    </submittedName>
</protein>
<dbReference type="AlphaFoldDB" id="A0A8T2F6K2"/>
<accession>A0A8T2F6K2</accession>
<evidence type="ECO:0000313" key="1">
    <source>
        <dbReference type="EMBL" id="KAG7631199.1"/>
    </source>
</evidence>
<reference evidence="1 2" key="1">
    <citation type="submission" date="2020-12" db="EMBL/GenBank/DDBJ databases">
        <title>Concerted genomic and epigenomic changes stabilize Arabidopsis allopolyploids.</title>
        <authorList>
            <person name="Chen Z."/>
        </authorList>
    </citation>
    <scope>NUCLEOTIDE SEQUENCE [LARGE SCALE GENOMIC DNA]</scope>
    <source>
        <strain evidence="1">As9502</strain>
        <tissue evidence="1">Leaf</tissue>
    </source>
</reference>
<organism evidence="1 2">
    <name type="scientific">Arabidopsis suecica</name>
    <name type="common">Swedish thale-cress</name>
    <name type="synonym">Cardaminopsis suecica</name>
    <dbReference type="NCBI Taxonomy" id="45249"/>
    <lineage>
        <taxon>Eukaryota</taxon>
        <taxon>Viridiplantae</taxon>
        <taxon>Streptophyta</taxon>
        <taxon>Embryophyta</taxon>
        <taxon>Tracheophyta</taxon>
        <taxon>Spermatophyta</taxon>
        <taxon>Magnoliopsida</taxon>
        <taxon>eudicotyledons</taxon>
        <taxon>Gunneridae</taxon>
        <taxon>Pentapetalae</taxon>
        <taxon>rosids</taxon>
        <taxon>malvids</taxon>
        <taxon>Brassicales</taxon>
        <taxon>Brassicaceae</taxon>
        <taxon>Camelineae</taxon>
        <taxon>Arabidopsis</taxon>
    </lineage>
</organism>
<dbReference type="PANTHER" id="PTHR35125">
    <property type="entry name" value="NEURON NAVIGATOR 1-LIKE-RELATED"/>
    <property type="match status" value="1"/>
</dbReference>
<name>A0A8T2F6K2_ARASU</name>
<dbReference type="GO" id="GO:0007346">
    <property type="term" value="P:regulation of mitotic cell cycle"/>
    <property type="evidence" value="ECO:0007669"/>
    <property type="project" value="InterPro"/>
</dbReference>
<dbReference type="PANTHER" id="PTHR35125:SF4">
    <property type="entry name" value="PROTEIN PATRONUS 1"/>
    <property type="match status" value="1"/>
</dbReference>
<dbReference type="OrthoDB" id="1916925at2759"/>
<dbReference type="Proteomes" id="UP000694251">
    <property type="component" value="Chromosome 3"/>
</dbReference>
<keyword evidence="2" id="KW-1185">Reference proteome</keyword>
<comment type="caution">
    <text evidence="1">The sequence shown here is derived from an EMBL/GenBank/DDBJ whole genome shotgun (WGS) entry which is preliminary data.</text>
</comment>
<dbReference type="InterPro" id="IPR039326">
    <property type="entry name" value="Patronus"/>
</dbReference>
<gene>
    <name evidence="1" type="ORF">ISN44_As03g014480</name>
</gene>